<reference evidence="7 8" key="1">
    <citation type="journal article" date="2013" name="Genome Announc.">
        <title>Draft Genome Sequence of Desulfotignum phosphitoxidans DSM 13687 Strain FiPS-3.</title>
        <authorList>
            <person name="Poehlein A."/>
            <person name="Daniel R."/>
            <person name="Simeonova D.D."/>
        </authorList>
    </citation>
    <scope>NUCLEOTIDE SEQUENCE [LARGE SCALE GENOMIC DNA]</scope>
    <source>
        <strain evidence="7 8">DSM 13687</strain>
    </source>
</reference>
<dbReference type="RefSeq" id="WP_006964787.1">
    <property type="nucleotide sequence ID" value="NZ_APJX01000002.1"/>
</dbReference>
<feature type="transmembrane region" description="Helical" evidence="5">
    <location>
        <begin position="192"/>
        <end position="222"/>
    </location>
</feature>
<feature type="transmembrane region" description="Helical" evidence="5">
    <location>
        <begin position="364"/>
        <end position="383"/>
    </location>
</feature>
<keyword evidence="2 5" id="KW-0812">Transmembrane</keyword>
<dbReference type="PANTHER" id="PTHR37422">
    <property type="entry name" value="TEICHURONIC ACID BIOSYNTHESIS PROTEIN TUAE"/>
    <property type="match status" value="1"/>
</dbReference>
<evidence type="ECO:0000256" key="4">
    <source>
        <dbReference type="ARBA" id="ARBA00023136"/>
    </source>
</evidence>
<dbReference type="AlphaFoldDB" id="S0G0T0"/>
<evidence type="ECO:0000256" key="1">
    <source>
        <dbReference type="ARBA" id="ARBA00004141"/>
    </source>
</evidence>
<accession>S0G0T0</accession>
<feature type="transmembrane region" description="Helical" evidence="5">
    <location>
        <begin position="91"/>
        <end position="108"/>
    </location>
</feature>
<dbReference type="OrthoDB" id="5430339at2"/>
<keyword evidence="4 5" id="KW-0472">Membrane</keyword>
<dbReference type="InterPro" id="IPR051533">
    <property type="entry name" value="WaaL-like"/>
</dbReference>
<name>S0G0T0_9BACT</name>
<dbReference type="Pfam" id="PF04932">
    <property type="entry name" value="Wzy_C"/>
    <property type="match status" value="1"/>
</dbReference>
<gene>
    <name evidence="7" type="ORF">Dpo_2c02140</name>
</gene>
<evidence type="ECO:0000259" key="6">
    <source>
        <dbReference type="Pfam" id="PF04932"/>
    </source>
</evidence>
<feature type="transmembrane region" description="Helical" evidence="5">
    <location>
        <begin position="229"/>
        <end position="246"/>
    </location>
</feature>
<feature type="transmembrane region" description="Helical" evidence="5">
    <location>
        <begin position="328"/>
        <end position="352"/>
    </location>
</feature>
<dbReference type="EMBL" id="APJX01000002">
    <property type="protein sequence ID" value="EMS80525.1"/>
    <property type="molecule type" value="Genomic_DNA"/>
</dbReference>
<proteinExistence type="predicted"/>
<evidence type="ECO:0000256" key="5">
    <source>
        <dbReference type="SAM" id="Phobius"/>
    </source>
</evidence>
<dbReference type="InterPro" id="IPR007016">
    <property type="entry name" value="O-antigen_ligase-rel_domated"/>
</dbReference>
<evidence type="ECO:0000313" key="7">
    <source>
        <dbReference type="EMBL" id="EMS80525.1"/>
    </source>
</evidence>
<dbReference type="GO" id="GO:0016020">
    <property type="term" value="C:membrane"/>
    <property type="evidence" value="ECO:0007669"/>
    <property type="project" value="UniProtKB-SubCell"/>
</dbReference>
<dbReference type="PANTHER" id="PTHR37422:SF13">
    <property type="entry name" value="LIPOPOLYSACCHARIDE BIOSYNTHESIS PROTEIN PA4999-RELATED"/>
    <property type="match status" value="1"/>
</dbReference>
<feature type="domain" description="O-antigen ligase-related" evidence="6">
    <location>
        <begin position="193"/>
        <end position="344"/>
    </location>
</feature>
<feature type="transmembrane region" description="Helical" evidence="5">
    <location>
        <begin position="62"/>
        <end position="79"/>
    </location>
</feature>
<feature type="transmembrane region" description="Helical" evidence="5">
    <location>
        <begin position="115"/>
        <end position="138"/>
    </location>
</feature>
<organism evidence="7 8">
    <name type="scientific">Desulfotignum phosphitoxidans DSM 13687</name>
    <dbReference type="NCBI Taxonomy" id="1286635"/>
    <lineage>
        <taxon>Bacteria</taxon>
        <taxon>Pseudomonadati</taxon>
        <taxon>Thermodesulfobacteriota</taxon>
        <taxon>Desulfobacteria</taxon>
        <taxon>Desulfobacterales</taxon>
        <taxon>Desulfobacteraceae</taxon>
        <taxon>Desulfotignum</taxon>
    </lineage>
</organism>
<evidence type="ECO:0000313" key="8">
    <source>
        <dbReference type="Proteomes" id="UP000014216"/>
    </source>
</evidence>
<sequence length="420" mass="46881">MTPMFQHLHSANKYLLVLFGFCIPVSTALTNVVLGLVVLVWLLDNGADRFARWGRILKSNPVAMMGLAVFLMHVIGLFYSDGDKEKIIESLSDGAKFLFIGMVMVCFTDKKFHPAFLLSFISAMGLILLLSSLLWVGLLPDFISVKGDASNCVVFHDHIKQNIFMAFAAFVAAIKARNSGTRPVLKWLWACFSLLAMFNVIFMVAGRIGHVIVIVLAVYYFLTWDRSKSLIAGALIVVLFGTFAWVNPSNPFISRVRIVIDEVKAWDHQKPANQLSSSGLRLEWYLNSLKIIKQHPVFGTGTGSFMATYNELVKNTGMKTTDNPHNEYLMTAVQFGLAGLLVLLGFFAVQWRQTVFFEDRGQKLMARGFVLLMLIACMTASPLQDNAEGWFFVFMSGLFFAGCHTNEAASASEKVKEQHI</sequence>
<keyword evidence="3 5" id="KW-1133">Transmembrane helix</keyword>
<evidence type="ECO:0000256" key="2">
    <source>
        <dbReference type="ARBA" id="ARBA00022692"/>
    </source>
</evidence>
<comment type="caution">
    <text evidence="7">The sequence shown here is derived from an EMBL/GenBank/DDBJ whole genome shotgun (WGS) entry which is preliminary data.</text>
</comment>
<comment type="subcellular location">
    <subcellularLocation>
        <location evidence="1">Membrane</location>
        <topology evidence="1">Multi-pass membrane protein</topology>
    </subcellularLocation>
</comment>
<protein>
    <submittedName>
        <fullName evidence="7">O-antigen polymerase</fullName>
    </submittedName>
</protein>
<evidence type="ECO:0000256" key="3">
    <source>
        <dbReference type="ARBA" id="ARBA00022989"/>
    </source>
</evidence>
<feature type="transmembrane region" description="Helical" evidence="5">
    <location>
        <begin position="14"/>
        <end position="42"/>
    </location>
</feature>
<dbReference type="Proteomes" id="UP000014216">
    <property type="component" value="Unassembled WGS sequence"/>
</dbReference>
<keyword evidence="8" id="KW-1185">Reference proteome</keyword>